<dbReference type="RefSeq" id="XP_022297277.1">
    <property type="nucleotide sequence ID" value="XM_022441569.1"/>
</dbReference>
<feature type="domain" description="Retrotransposon gag" evidence="2">
    <location>
        <begin position="194"/>
        <end position="280"/>
    </location>
</feature>
<keyword evidence="3" id="KW-1185">Reference proteome</keyword>
<proteinExistence type="predicted"/>
<feature type="region of interest" description="Disordered" evidence="1">
    <location>
        <begin position="1"/>
        <end position="123"/>
    </location>
</feature>
<dbReference type="Pfam" id="PF03732">
    <property type="entry name" value="Retrotrans_gag"/>
    <property type="match status" value="1"/>
</dbReference>
<feature type="compositionally biased region" description="Pro residues" evidence="1">
    <location>
        <begin position="67"/>
        <end position="76"/>
    </location>
</feature>
<feature type="compositionally biased region" description="Polar residues" evidence="1">
    <location>
        <begin position="347"/>
        <end position="359"/>
    </location>
</feature>
<evidence type="ECO:0000256" key="1">
    <source>
        <dbReference type="SAM" id="MobiDB-lite"/>
    </source>
</evidence>
<gene>
    <name evidence="4" type="primary">LOC111106757</name>
</gene>
<dbReference type="Proteomes" id="UP000694844">
    <property type="component" value="Chromosome 8"/>
</dbReference>
<dbReference type="PANTHER" id="PTHR33223">
    <property type="entry name" value="CCHC-TYPE DOMAIN-CONTAINING PROTEIN"/>
    <property type="match status" value="1"/>
</dbReference>
<feature type="compositionally biased region" description="Low complexity" evidence="1">
    <location>
        <begin position="381"/>
        <end position="398"/>
    </location>
</feature>
<reference evidence="4" key="1">
    <citation type="submission" date="2025-08" db="UniProtKB">
        <authorList>
            <consortium name="RefSeq"/>
        </authorList>
    </citation>
    <scope>IDENTIFICATION</scope>
    <source>
        <tissue evidence="4">Whole sample</tissue>
    </source>
</reference>
<evidence type="ECO:0000313" key="3">
    <source>
        <dbReference type="Proteomes" id="UP000694844"/>
    </source>
</evidence>
<sequence length="458" mass="51664">MKPINALPNGPVTRSKSSGLSRPYKPNVPLNYQRRQQAEPEEVTVAAAAELTPTQMGMDTATTLQPPRHPPPPPPTEINIEEEDEDQNQPLPSTIINNTSEQIPPSPARSTLYNSTSTAQSQPTMVQQIPPAPIVYQPPAIPALPVPAPALFPTPRANITLQHYDGKSSAVQFWKQFMTFMTLMNVPMQQVTQYFSFYLKDTAWDWFFTLTPDVTSSLETLKTAFLDRFRSQIPLSLGLVDITQQNAESADQYISRIQKLATDSTMPEDCLTAMIIKGLQAPIRKIVMPQFPRTIDSLRTAASIAEMTIKMDAQTMTNEEQSCVVNAMSAVCGVTNQLQQAIAAMTTNQENNSNRSTGYQRDHHNQDYNNQRPPHRESRRNQWQPQQYQKQYPRQQQYSETQGPPQQSSRLCTNCGGESCFSKSNCPARGSYCRKCQKYNHFEDICINHFLKNRGKFQ</sequence>
<dbReference type="InterPro" id="IPR005162">
    <property type="entry name" value="Retrotrans_gag_dom"/>
</dbReference>
<evidence type="ECO:0000259" key="2">
    <source>
        <dbReference type="Pfam" id="PF03732"/>
    </source>
</evidence>
<feature type="compositionally biased region" description="Polar residues" evidence="1">
    <location>
        <begin position="55"/>
        <end position="65"/>
    </location>
</feature>
<dbReference type="OrthoDB" id="6152813at2759"/>
<dbReference type="PANTHER" id="PTHR33223:SF8">
    <property type="entry name" value="OS04G0172440 PROTEIN"/>
    <property type="match status" value="1"/>
</dbReference>
<feature type="region of interest" description="Disordered" evidence="1">
    <location>
        <begin position="347"/>
        <end position="405"/>
    </location>
</feature>
<dbReference type="KEGG" id="cvn:111106757"/>
<organism evidence="3 4">
    <name type="scientific">Crassostrea virginica</name>
    <name type="common">Eastern oyster</name>
    <dbReference type="NCBI Taxonomy" id="6565"/>
    <lineage>
        <taxon>Eukaryota</taxon>
        <taxon>Metazoa</taxon>
        <taxon>Spiralia</taxon>
        <taxon>Lophotrochozoa</taxon>
        <taxon>Mollusca</taxon>
        <taxon>Bivalvia</taxon>
        <taxon>Autobranchia</taxon>
        <taxon>Pteriomorphia</taxon>
        <taxon>Ostreida</taxon>
        <taxon>Ostreoidea</taxon>
        <taxon>Ostreidae</taxon>
        <taxon>Crassostrea</taxon>
    </lineage>
</organism>
<feature type="compositionally biased region" description="Polar residues" evidence="1">
    <location>
        <begin position="91"/>
        <end position="123"/>
    </location>
</feature>
<accession>A0A8B8B1J5</accession>
<dbReference type="AlphaFoldDB" id="A0A8B8B1J5"/>
<dbReference type="GeneID" id="111106757"/>
<evidence type="ECO:0000313" key="4">
    <source>
        <dbReference type="RefSeq" id="XP_022297277.1"/>
    </source>
</evidence>
<name>A0A8B8B1J5_CRAVI</name>
<feature type="compositionally biased region" description="Low complexity" evidence="1">
    <location>
        <begin position="43"/>
        <end position="54"/>
    </location>
</feature>
<protein>
    <submittedName>
        <fullName evidence="4">Uncharacterized protein LOC111106757</fullName>
    </submittedName>
</protein>